<protein>
    <submittedName>
        <fullName evidence="2">Uncharacterized protein</fullName>
    </submittedName>
</protein>
<evidence type="ECO:0000313" key="3">
    <source>
        <dbReference type="Proteomes" id="UP001054945"/>
    </source>
</evidence>
<keyword evidence="1" id="KW-0472">Membrane</keyword>
<keyword evidence="1" id="KW-0812">Transmembrane</keyword>
<accession>A0AAV4PPJ8</accession>
<comment type="caution">
    <text evidence="2">The sequence shown here is derived from an EMBL/GenBank/DDBJ whole genome shotgun (WGS) entry which is preliminary data.</text>
</comment>
<feature type="transmembrane region" description="Helical" evidence="1">
    <location>
        <begin position="28"/>
        <end position="49"/>
    </location>
</feature>
<organism evidence="2 3">
    <name type="scientific">Caerostris extrusa</name>
    <name type="common">Bark spider</name>
    <name type="synonym">Caerostris bankana</name>
    <dbReference type="NCBI Taxonomy" id="172846"/>
    <lineage>
        <taxon>Eukaryota</taxon>
        <taxon>Metazoa</taxon>
        <taxon>Ecdysozoa</taxon>
        <taxon>Arthropoda</taxon>
        <taxon>Chelicerata</taxon>
        <taxon>Arachnida</taxon>
        <taxon>Araneae</taxon>
        <taxon>Araneomorphae</taxon>
        <taxon>Entelegynae</taxon>
        <taxon>Araneoidea</taxon>
        <taxon>Araneidae</taxon>
        <taxon>Caerostris</taxon>
    </lineage>
</organism>
<proteinExistence type="predicted"/>
<dbReference type="Proteomes" id="UP001054945">
    <property type="component" value="Unassembled WGS sequence"/>
</dbReference>
<keyword evidence="3" id="KW-1185">Reference proteome</keyword>
<evidence type="ECO:0000256" key="1">
    <source>
        <dbReference type="SAM" id="Phobius"/>
    </source>
</evidence>
<reference evidence="2 3" key="1">
    <citation type="submission" date="2021-06" db="EMBL/GenBank/DDBJ databases">
        <title>Caerostris extrusa draft genome.</title>
        <authorList>
            <person name="Kono N."/>
            <person name="Arakawa K."/>
        </authorList>
    </citation>
    <scope>NUCLEOTIDE SEQUENCE [LARGE SCALE GENOMIC DNA]</scope>
</reference>
<name>A0AAV4PPJ8_CAEEX</name>
<dbReference type="AlphaFoldDB" id="A0AAV4PPJ8"/>
<gene>
    <name evidence="2" type="ORF">CEXT_193261</name>
</gene>
<sequence>MRQPSPSIAKWRQAHLVPFPRNGKDVFLLPKAIPAFVSLFGSLIIQNYVEKRTLNKHHQLQETPSKKELLWEKH</sequence>
<keyword evidence="1" id="KW-1133">Transmembrane helix</keyword>
<dbReference type="EMBL" id="BPLR01005029">
    <property type="protein sequence ID" value="GIX99322.1"/>
    <property type="molecule type" value="Genomic_DNA"/>
</dbReference>
<evidence type="ECO:0000313" key="2">
    <source>
        <dbReference type="EMBL" id="GIX99322.1"/>
    </source>
</evidence>